<proteinExistence type="predicted"/>
<dbReference type="RefSeq" id="WP_184197981.1">
    <property type="nucleotide sequence ID" value="NZ_JACHGW010000003.1"/>
</dbReference>
<protein>
    <submittedName>
        <fullName evidence="1">Uncharacterized protein</fullName>
    </submittedName>
</protein>
<dbReference type="Proteomes" id="UP000520814">
    <property type="component" value="Unassembled WGS sequence"/>
</dbReference>
<keyword evidence="2" id="KW-1185">Reference proteome</keyword>
<dbReference type="AlphaFoldDB" id="A0A7W9SSM0"/>
<reference evidence="1 2" key="1">
    <citation type="submission" date="2020-08" db="EMBL/GenBank/DDBJ databases">
        <title>Genomic Encyclopedia of Type Strains, Phase IV (KMG-IV): sequencing the most valuable type-strain genomes for metagenomic binning, comparative biology and taxonomic classification.</title>
        <authorList>
            <person name="Goeker M."/>
        </authorList>
    </citation>
    <scope>NUCLEOTIDE SEQUENCE [LARGE SCALE GENOMIC DNA]</scope>
    <source>
        <strain evidence="1 2">DSM 23562</strain>
    </source>
</reference>
<evidence type="ECO:0000313" key="1">
    <source>
        <dbReference type="EMBL" id="MBB6051298.1"/>
    </source>
</evidence>
<organism evidence="1 2">
    <name type="scientific">Armatimonas rosea</name>
    <dbReference type="NCBI Taxonomy" id="685828"/>
    <lineage>
        <taxon>Bacteria</taxon>
        <taxon>Bacillati</taxon>
        <taxon>Armatimonadota</taxon>
        <taxon>Armatimonadia</taxon>
        <taxon>Armatimonadales</taxon>
        <taxon>Armatimonadaceae</taxon>
        <taxon>Armatimonas</taxon>
    </lineage>
</organism>
<comment type="caution">
    <text evidence="1">The sequence shown here is derived from an EMBL/GenBank/DDBJ whole genome shotgun (WGS) entry which is preliminary data.</text>
</comment>
<evidence type="ECO:0000313" key="2">
    <source>
        <dbReference type="Proteomes" id="UP000520814"/>
    </source>
</evidence>
<name>A0A7W9SSM0_ARMRO</name>
<sequence>MNPLPENHPLHAPAAVLLARAEAPLCPKAPWQPGLLTGMTAGSYNLRALLHLLNDDLEAAHKLVQVHEEDSTANYIHQLVHRREGDWGNTRYWVGMTGAHPFYAEFGNGTARERVDLCQRNAPGAAALAWDELVGLLAWVVREGR</sequence>
<gene>
    <name evidence="1" type="ORF">HNQ39_003108</name>
</gene>
<dbReference type="EMBL" id="JACHGW010000003">
    <property type="protein sequence ID" value="MBB6051298.1"/>
    <property type="molecule type" value="Genomic_DNA"/>
</dbReference>
<accession>A0A7W9SSM0</accession>